<sequence length="500" mass="56798">MDVNDDAPGLMRNVPSRQKLQSLRWIYDLARICADGMSDEHSNCPKSTENPAPLRLIDLSSGGDTLRLMKKQGMVLKYAALSYCWGSCKASGTRKSNLAERMLAFELSSLPQTLQDSIVIARKLEVPGWKMMDYYANAYLTIVPVSCDSAEQSCLGQQRWVTDQLSGLWVGKPERLLHFNHPVWELVSKEVDKSAWAKRAWAFQERQLSARIVFFGRNGIRFECREGAFDKYNCNESSPIKPDIFLPVPNTPSPEWDALWKIRAKWYNMVSDYVERQLAFESDRLIALSGVVQKFEILFHGKDEYMSGFWKNDLCQGLCWDFSTGFKRLPGEDALFQSCFADSLSLVKSQLFPSWSWCCMRRPVEWDDVAGSIPSAQLLEAIKPLNGADFAIQGKAVKLVLEAWMFPADILDRTLSEDLEVSVRLDARDKPTINPRTLAKYSAIPLLVGLYGADEAQWRASRTTILHKVYGLIIQKANSQHGGNEEYERMGMFKVLSSRH</sequence>
<organism evidence="1 2">
    <name type="scientific">Cladophialophora chaetospira</name>
    <dbReference type="NCBI Taxonomy" id="386627"/>
    <lineage>
        <taxon>Eukaryota</taxon>
        <taxon>Fungi</taxon>
        <taxon>Dikarya</taxon>
        <taxon>Ascomycota</taxon>
        <taxon>Pezizomycotina</taxon>
        <taxon>Eurotiomycetes</taxon>
        <taxon>Chaetothyriomycetidae</taxon>
        <taxon>Chaetothyriales</taxon>
        <taxon>Herpotrichiellaceae</taxon>
        <taxon>Cladophialophora</taxon>
    </lineage>
</organism>
<evidence type="ECO:0008006" key="3">
    <source>
        <dbReference type="Google" id="ProtNLM"/>
    </source>
</evidence>
<keyword evidence="2" id="KW-1185">Reference proteome</keyword>
<proteinExistence type="predicted"/>
<accession>A0AA38XH85</accession>
<dbReference type="PANTHER" id="PTHR33112:SF16">
    <property type="entry name" value="HETEROKARYON INCOMPATIBILITY DOMAIN-CONTAINING PROTEIN"/>
    <property type="match status" value="1"/>
</dbReference>
<dbReference type="AlphaFoldDB" id="A0AA38XH85"/>
<gene>
    <name evidence="1" type="ORF">H2200_003380</name>
</gene>
<name>A0AA38XH85_9EURO</name>
<dbReference type="PANTHER" id="PTHR33112">
    <property type="entry name" value="DOMAIN PROTEIN, PUTATIVE-RELATED"/>
    <property type="match status" value="1"/>
</dbReference>
<protein>
    <recommendedName>
        <fullName evidence="3">Heterokaryon incompatibility domain-containing protein</fullName>
    </recommendedName>
</protein>
<reference evidence="1" key="1">
    <citation type="submission" date="2022-10" db="EMBL/GenBank/DDBJ databases">
        <title>Culturing micro-colonial fungi from biological soil crusts in the Mojave desert and describing Neophaeococcomyces mojavensis, and introducing the new genera and species Taxawa tesnikishii.</title>
        <authorList>
            <person name="Kurbessoian T."/>
            <person name="Stajich J.E."/>
        </authorList>
    </citation>
    <scope>NUCLEOTIDE SEQUENCE</scope>
    <source>
        <strain evidence="1">TK_41</strain>
    </source>
</reference>
<evidence type="ECO:0000313" key="1">
    <source>
        <dbReference type="EMBL" id="KAJ9613438.1"/>
    </source>
</evidence>
<dbReference type="EMBL" id="JAPDRK010000004">
    <property type="protein sequence ID" value="KAJ9613438.1"/>
    <property type="molecule type" value="Genomic_DNA"/>
</dbReference>
<dbReference type="Proteomes" id="UP001172673">
    <property type="component" value="Unassembled WGS sequence"/>
</dbReference>
<comment type="caution">
    <text evidence="1">The sequence shown here is derived from an EMBL/GenBank/DDBJ whole genome shotgun (WGS) entry which is preliminary data.</text>
</comment>
<evidence type="ECO:0000313" key="2">
    <source>
        <dbReference type="Proteomes" id="UP001172673"/>
    </source>
</evidence>